<dbReference type="AlphaFoldDB" id="A0AAV2BW00"/>
<comment type="caution">
    <text evidence="1">The sequence shown here is derived from an EMBL/GenBank/DDBJ whole genome shotgun (WGS) entry which is preliminary data.</text>
</comment>
<evidence type="ECO:0000313" key="2">
    <source>
        <dbReference type="Proteomes" id="UP001497382"/>
    </source>
</evidence>
<protein>
    <submittedName>
        <fullName evidence="1">Uncharacterized protein</fullName>
    </submittedName>
</protein>
<reference evidence="1 2" key="1">
    <citation type="submission" date="2024-04" db="EMBL/GenBank/DDBJ databases">
        <authorList>
            <person name="Rising A."/>
            <person name="Reimegard J."/>
            <person name="Sonavane S."/>
            <person name="Akerstrom W."/>
            <person name="Nylinder S."/>
            <person name="Hedman E."/>
            <person name="Kallberg Y."/>
        </authorList>
    </citation>
    <scope>NUCLEOTIDE SEQUENCE [LARGE SCALE GENOMIC DNA]</scope>
</reference>
<gene>
    <name evidence="1" type="ORF">LARSCL_LOCUS21913</name>
</gene>
<dbReference type="EMBL" id="CAXIEN010000551">
    <property type="protein sequence ID" value="CAL1300382.1"/>
    <property type="molecule type" value="Genomic_DNA"/>
</dbReference>
<organism evidence="1 2">
    <name type="scientific">Larinioides sclopetarius</name>
    <dbReference type="NCBI Taxonomy" id="280406"/>
    <lineage>
        <taxon>Eukaryota</taxon>
        <taxon>Metazoa</taxon>
        <taxon>Ecdysozoa</taxon>
        <taxon>Arthropoda</taxon>
        <taxon>Chelicerata</taxon>
        <taxon>Arachnida</taxon>
        <taxon>Araneae</taxon>
        <taxon>Araneomorphae</taxon>
        <taxon>Entelegynae</taxon>
        <taxon>Araneoidea</taxon>
        <taxon>Araneidae</taxon>
        <taxon>Larinioides</taxon>
    </lineage>
</organism>
<evidence type="ECO:0000313" key="1">
    <source>
        <dbReference type="EMBL" id="CAL1300382.1"/>
    </source>
</evidence>
<dbReference type="Proteomes" id="UP001497382">
    <property type="component" value="Unassembled WGS sequence"/>
</dbReference>
<sequence length="370" mass="40273">ALLRNKILAFYAAFLKVNVNSFIHCDKLLPVMWLTRYWPFFSDFTGSSLSSSPSCKNCIRKRWLLGTEGLLAIGGICLGAPLSLKGQPVWVKAACTTGALCIFLVNSDLQIPVNTPSSWVCMLSRGIVSGAGIGWCLTVAFKEQPKSTIAAFLAGVISICLTNSIVFHEMVPTPGDGKQPEESIATREVTTQNGFHCQQVNCNEREKSIGKKSPDTGAEVEESNRKYRENTICNVKFPANDKSIVRSKQQDIVTSGRPTGSVSESFESHLQAKSTVSTDLNFRKNSDKTGFKNKEKIMSVKENSQRVPVASRFQDMCSTVRTSHFSSSLTEGTVAVVPVDNSSGGDGDDEATDVDEVARVKSLSKVIDHS</sequence>
<proteinExistence type="predicted"/>
<keyword evidence="2" id="KW-1185">Reference proteome</keyword>
<feature type="non-terminal residue" evidence="1">
    <location>
        <position position="370"/>
    </location>
</feature>
<accession>A0AAV2BW00</accession>
<name>A0AAV2BW00_9ARAC</name>
<feature type="non-terminal residue" evidence="1">
    <location>
        <position position="1"/>
    </location>
</feature>